<protein>
    <submittedName>
        <fullName evidence="1">Uncharacterized protein</fullName>
    </submittedName>
</protein>
<dbReference type="Proteomes" id="UP001212803">
    <property type="component" value="Chromosome"/>
</dbReference>
<sequence length="310" mass="31419">MGLHVGRGLVVAEGRVVGEVEVLRAEFAADEDEGPADAEPAAVELGGSVGGVIAFDRLVHEVVVEADDVAADVDSHGHEGDALDGLAGEFEDGRLAVAGGTPEHGGAAAGEREADFGDDVAGEDELLEGAGEADGVGGADFGVAFEDAEVVLNGDGHGADILAAAEGVFGLAHAEFGEAVLPFGFEAAGGGGRFDEALAAEFVEGLAGDAGRDAHRVRDADGRGDGNAVEGLQGEVFDEALGEAQFVDVVGGLRKRGEARRWLGAWRGGCWRGSSAYSGCMARLPEVGGMGAPYHLPAWHRAPFGARALP</sequence>
<name>A0ABY7M889_9CHLR</name>
<dbReference type="EMBL" id="CP115149">
    <property type="protein sequence ID" value="WBL36223.1"/>
    <property type="molecule type" value="Genomic_DNA"/>
</dbReference>
<proteinExistence type="predicted"/>
<organism evidence="1 2">
    <name type="scientific">Tepidiforma flava</name>
    <dbReference type="NCBI Taxonomy" id="3004094"/>
    <lineage>
        <taxon>Bacteria</taxon>
        <taxon>Bacillati</taxon>
        <taxon>Chloroflexota</taxon>
        <taxon>Tepidiformia</taxon>
        <taxon>Tepidiformales</taxon>
        <taxon>Tepidiformaceae</taxon>
        <taxon>Tepidiforma</taxon>
    </lineage>
</organism>
<evidence type="ECO:0000313" key="1">
    <source>
        <dbReference type="EMBL" id="WBL36223.1"/>
    </source>
</evidence>
<keyword evidence="2" id="KW-1185">Reference proteome</keyword>
<dbReference type="RefSeq" id="WP_270056748.1">
    <property type="nucleotide sequence ID" value="NZ_CP115149.1"/>
</dbReference>
<reference evidence="1 2" key="1">
    <citation type="journal article" date="2023" name="ISME J.">
        <title>Thermophilic Dehalococcoidia with unusual traits shed light on an unexpected past.</title>
        <authorList>
            <person name="Palmer M."/>
            <person name="Covington J.K."/>
            <person name="Zhou E.M."/>
            <person name="Thomas S.C."/>
            <person name="Habib N."/>
            <person name="Seymour C.O."/>
            <person name="Lai D."/>
            <person name="Johnston J."/>
            <person name="Hashimi A."/>
            <person name="Jiao J.Y."/>
            <person name="Muok A.R."/>
            <person name="Liu L."/>
            <person name="Xian W.D."/>
            <person name="Zhi X.Y."/>
            <person name="Li M.M."/>
            <person name="Silva L.P."/>
            <person name="Bowen B.P."/>
            <person name="Louie K."/>
            <person name="Briegel A."/>
            <person name="Pett-Ridge J."/>
            <person name="Weber P.K."/>
            <person name="Tocheva E.I."/>
            <person name="Woyke T."/>
            <person name="Northen T.R."/>
            <person name="Mayali X."/>
            <person name="Li W.J."/>
            <person name="Hedlund B.P."/>
        </authorList>
    </citation>
    <scope>NUCLEOTIDE SEQUENCE [LARGE SCALE GENOMIC DNA]</scope>
    <source>
        <strain evidence="1 2">YIM 72310</strain>
    </source>
</reference>
<gene>
    <name evidence="1" type="ORF">O0235_01000</name>
</gene>
<evidence type="ECO:0000313" key="2">
    <source>
        <dbReference type="Proteomes" id="UP001212803"/>
    </source>
</evidence>
<accession>A0ABY7M889</accession>